<dbReference type="PROSITE" id="PS51797">
    <property type="entry name" value="TCTP_3"/>
    <property type="match status" value="1"/>
</dbReference>
<proteinExistence type="inferred from homology"/>
<dbReference type="AlphaFoldDB" id="A0A4Z2CNU1"/>
<sequence length="208" mass="23954">MRVFKDAISGDEMFSDSHSPQLINDVVYEVDANFITVSNGLDSKLIAANPSGEEGQEEVSDSTERVIDLVHASRLVSTSFDKKSYRAYLKGYLKAIKERLQKENPERVSIFESRINEYMVNVFKNFDDYEHYIGESMNPDGMVALMNFRENGVTPYFVFLKDGLIEEKYVCCTFFITVNLVSRFRSLSEFRIHGKHLVNQFQYTIFSG</sequence>
<dbReference type="InterPro" id="IPR034737">
    <property type="entry name" value="TCTP"/>
</dbReference>
<protein>
    <recommendedName>
        <fullName evidence="1">Translationally-controlled tumor protein homolog</fullName>
    </recommendedName>
</protein>
<dbReference type="Pfam" id="PF00838">
    <property type="entry name" value="TCTP"/>
    <property type="match status" value="1"/>
</dbReference>
<feature type="domain" description="TCTP" evidence="3">
    <location>
        <begin position="1"/>
        <end position="169"/>
    </location>
</feature>
<keyword evidence="5" id="KW-1185">Reference proteome</keyword>
<reference evidence="4 5" key="1">
    <citation type="submission" date="2019-03" db="EMBL/GenBank/DDBJ databases">
        <title>An improved genome assembly of the fluke Schistosoma japonicum.</title>
        <authorList>
            <person name="Hu W."/>
            <person name="Luo F."/>
            <person name="Yin M."/>
            <person name="Mo X."/>
            <person name="Sun C."/>
            <person name="Wu Q."/>
            <person name="Zhu B."/>
            <person name="Xiang M."/>
            <person name="Wang J."/>
            <person name="Wang Y."/>
            <person name="Zhang T."/>
            <person name="Xu B."/>
            <person name="Zheng H."/>
            <person name="Feng Z."/>
        </authorList>
    </citation>
    <scope>NUCLEOTIDE SEQUENCE [LARGE SCALE GENOMIC DNA]</scope>
    <source>
        <strain evidence="4">HuSjv2</strain>
        <tissue evidence="4">Worms</tissue>
    </source>
</reference>
<dbReference type="PROSITE" id="PS01002">
    <property type="entry name" value="TCTP_1"/>
    <property type="match status" value="1"/>
</dbReference>
<dbReference type="PROSITE" id="PS01003">
    <property type="entry name" value="TCTP_2"/>
    <property type="match status" value="1"/>
</dbReference>
<evidence type="ECO:0000313" key="4">
    <source>
        <dbReference type="EMBL" id="TNN05876.1"/>
    </source>
</evidence>
<evidence type="ECO:0000313" key="5">
    <source>
        <dbReference type="Proteomes" id="UP000311919"/>
    </source>
</evidence>
<accession>A0A4Z2CNU1</accession>
<evidence type="ECO:0000259" key="3">
    <source>
        <dbReference type="PROSITE" id="PS51797"/>
    </source>
</evidence>
<name>A0A4Z2CNU1_SCHJA</name>
<dbReference type="PANTHER" id="PTHR11991">
    <property type="entry name" value="TRANSLATIONALLY CONTROLLED TUMOR PROTEIN-RELATED"/>
    <property type="match status" value="1"/>
</dbReference>
<dbReference type="Proteomes" id="UP000311919">
    <property type="component" value="Unassembled WGS sequence"/>
</dbReference>
<dbReference type="SUPFAM" id="SSF51316">
    <property type="entry name" value="Mss4-like"/>
    <property type="match status" value="1"/>
</dbReference>
<dbReference type="OrthoDB" id="10248936at2759"/>
<evidence type="ECO:0000256" key="1">
    <source>
        <dbReference type="ARBA" id="ARBA00014759"/>
    </source>
</evidence>
<dbReference type="EMBL" id="SKCS01000496">
    <property type="protein sequence ID" value="TNN05876.1"/>
    <property type="molecule type" value="Genomic_DNA"/>
</dbReference>
<evidence type="ECO:0000256" key="2">
    <source>
        <dbReference type="PROSITE-ProRule" id="PRU01133"/>
    </source>
</evidence>
<organism evidence="4 5">
    <name type="scientific">Schistosoma japonicum</name>
    <name type="common">Blood fluke</name>
    <dbReference type="NCBI Taxonomy" id="6182"/>
    <lineage>
        <taxon>Eukaryota</taxon>
        <taxon>Metazoa</taxon>
        <taxon>Spiralia</taxon>
        <taxon>Lophotrochozoa</taxon>
        <taxon>Platyhelminthes</taxon>
        <taxon>Trematoda</taxon>
        <taxon>Digenea</taxon>
        <taxon>Strigeidida</taxon>
        <taxon>Schistosomatoidea</taxon>
        <taxon>Schistosomatidae</taxon>
        <taxon>Schistosoma</taxon>
    </lineage>
</organism>
<dbReference type="GO" id="GO:0005737">
    <property type="term" value="C:cytoplasm"/>
    <property type="evidence" value="ECO:0007669"/>
    <property type="project" value="TreeGrafter"/>
</dbReference>
<dbReference type="InterPro" id="IPR011057">
    <property type="entry name" value="Mss4-like_sf"/>
</dbReference>
<dbReference type="Gene3D" id="2.170.150.10">
    <property type="entry name" value="Metal Binding Protein, Guanine Nucleotide Exchange Factor, Chain A"/>
    <property type="match status" value="1"/>
</dbReference>
<dbReference type="STRING" id="6182.A0A4Z2CNU1"/>
<dbReference type="FunFam" id="2.170.150.10:FF:000002">
    <property type="entry name" value="Translationally-controlled tumor protein homolog"/>
    <property type="match status" value="1"/>
</dbReference>
<comment type="similarity">
    <text evidence="2">Belongs to the TCTP family.</text>
</comment>
<comment type="caution">
    <text evidence="4">The sequence shown here is derived from an EMBL/GenBank/DDBJ whole genome shotgun (WGS) entry which is preliminary data.</text>
</comment>
<dbReference type="InterPro" id="IPR018105">
    <property type="entry name" value="Translational_control_tumour_p"/>
</dbReference>
<dbReference type="InterPro" id="IPR018103">
    <property type="entry name" value="Translation_control_tumour_CS"/>
</dbReference>
<dbReference type="InterPro" id="IPR011323">
    <property type="entry name" value="Mss4/transl-control_tumour"/>
</dbReference>
<dbReference type="PANTHER" id="PTHR11991:SF0">
    <property type="entry name" value="TRANSLATIONALLY-CONTROLLED TUMOR PROTEIN"/>
    <property type="match status" value="1"/>
</dbReference>
<dbReference type="PRINTS" id="PR01653">
    <property type="entry name" value="TCTPROTEIN"/>
</dbReference>
<gene>
    <name evidence="4" type="ORF">EWB00_008815</name>
</gene>
<dbReference type="GO" id="GO:0005509">
    <property type="term" value="F:calcium ion binding"/>
    <property type="evidence" value="ECO:0007669"/>
    <property type="project" value="TreeGrafter"/>
</dbReference>